<evidence type="ECO:0000313" key="2">
    <source>
        <dbReference type="Proteomes" id="UP000770717"/>
    </source>
</evidence>
<dbReference type="Proteomes" id="UP000770717">
    <property type="component" value="Unassembled WGS sequence"/>
</dbReference>
<comment type="caution">
    <text evidence="1">The sequence shown here is derived from an EMBL/GenBank/DDBJ whole genome shotgun (WGS) entry which is preliminary data.</text>
</comment>
<dbReference type="EMBL" id="WNTK01017091">
    <property type="protein sequence ID" value="KAG9461738.1"/>
    <property type="molecule type" value="Genomic_DNA"/>
</dbReference>
<keyword evidence="2" id="KW-1185">Reference proteome</keyword>
<sequence length="143" mass="15312">MAHSPPLCNTPIRLTVHSSALACIGSLWSSTLPWSAWGSFLANLARFAAESLCQSVVGMCCLLTGTILDLPAAGFSPSLLWSFQRVIALQAFRKGLSLSAVMSCRFRVTSDHDSRMLANAYYALSMNSSPHIPIPVRPRSGGG</sequence>
<protein>
    <submittedName>
        <fullName evidence="1">Uncharacterized protein</fullName>
    </submittedName>
</protein>
<proteinExistence type="predicted"/>
<reference evidence="1" key="1">
    <citation type="thesis" date="2020" institute="ProQuest LLC" country="789 East Eisenhower Parkway, Ann Arbor, MI, USA">
        <title>Comparative Genomics and Chromosome Evolution.</title>
        <authorList>
            <person name="Mudd A.B."/>
        </authorList>
    </citation>
    <scope>NUCLEOTIDE SEQUENCE</scope>
    <source>
        <strain evidence="1">HN-11 Male</strain>
        <tissue evidence="1">Kidney and liver</tissue>
    </source>
</reference>
<accession>A0A8J6E8F9</accession>
<organism evidence="1 2">
    <name type="scientific">Eleutherodactylus coqui</name>
    <name type="common">Puerto Rican coqui</name>
    <dbReference type="NCBI Taxonomy" id="57060"/>
    <lineage>
        <taxon>Eukaryota</taxon>
        <taxon>Metazoa</taxon>
        <taxon>Chordata</taxon>
        <taxon>Craniata</taxon>
        <taxon>Vertebrata</taxon>
        <taxon>Euteleostomi</taxon>
        <taxon>Amphibia</taxon>
        <taxon>Batrachia</taxon>
        <taxon>Anura</taxon>
        <taxon>Neobatrachia</taxon>
        <taxon>Hyloidea</taxon>
        <taxon>Eleutherodactylidae</taxon>
        <taxon>Eleutherodactylinae</taxon>
        <taxon>Eleutherodactylus</taxon>
        <taxon>Eleutherodactylus</taxon>
    </lineage>
</organism>
<name>A0A8J6E8F9_ELECQ</name>
<gene>
    <name evidence="1" type="ORF">GDO78_015880</name>
</gene>
<dbReference type="AlphaFoldDB" id="A0A8J6E8F9"/>
<evidence type="ECO:0000313" key="1">
    <source>
        <dbReference type="EMBL" id="KAG9461738.1"/>
    </source>
</evidence>